<keyword evidence="6 19" id="KW-0812">Transmembrane</keyword>
<keyword evidence="12" id="KW-0325">Glycoprotein</keyword>
<accession>A0A4D9DU52</accession>
<dbReference type="UniPathway" id="UPA00378"/>
<evidence type="ECO:0000256" key="17">
    <source>
        <dbReference type="ARBA" id="ARBA00036481"/>
    </source>
</evidence>
<keyword evidence="7" id="KW-0735">Signal-anchor</keyword>
<comment type="catalytic activity">
    <reaction evidence="18">
        <text>beta-D-galactosyl-(1-&gt;4)-N-acetyl-D-glucosamine + GDP-beta-L-fucose = beta-D-galactosyl-(1-&gt;4)-[alpha-L-fucosyl-(1-&gt;3)]-N-acetyl-D-glucosamine + GDP + H(+)</text>
        <dbReference type="Rhea" id="RHEA:62824"/>
        <dbReference type="ChEBI" id="CHEBI:15378"/>
        <dbReference type="ChEBI" id="CHEBI:57273"/>
        <dbReference type="ChEBI" id="CHEBI:58189"/>
        <dbReference type="ChEBI" id="CHEBI:60152"/>
        <dbReference type="ChEBI" id="CHEBI:62287"/>
    </reaction>
    <physiologicalReaction direction="left-to-right" evidence="18">
        <dbReference type="Rhea" id="RHEA:62825"/>
    </physiologicalReaction>
</comment>
<dbReference type="GO" id="GO:0017083">
    <property type="term" value="F:4-galactosyl-N-acetylglucosaminide 3-alpha-L-fucosyltransferase activity"/>
    <property type="evidence" value="ECO:0007669"/>
    <property type="project" value="UniProtKB-EC"/>
</dbReference>
<dbReference type="FunFam" id="3.40.50.11660:FF:000001">
    <property type="entry name" value="alpha-(1,3)-fucosyltransferase 9"/>
    <property type="match status" value="1"/>
</dbReference>
<evidence type="ECO:0000256" key="15">
    <source>
        <dbReference type="ARBA" id="ARBA00036273"/>
    </source>
</evidence>
<evidence type="ECO:0000313" key="23">
    <source>
        <dbReference type="EMBL" id="TFK00807.1"/>
    </source>
</evidence>
<evidence type="ECO:0000259" key="22">
    <source>
        <dbReference type="Pfam" id="PF17039"/>
    </source>
</evidence>
<evidence type="ECO:0000313" key="24">
    <source>
        <dbReference type="Proteomes" id="UP000297703"/>
    </source>
</evidence>
<organism evidence="23 24">
    <name type="scientific">Platysternon megacephalum</name>
    <name type="common">big-headed turtle</name>
    <dbReference type="NCBI Taxonomy" id="55544"/>
    <lineage>
        <taxon>Eukaryota</taxon>
        <taxon>Metazoa</taxon>
        <taxon>Chordata</taxon>
        <taxon>Craniata</taxon>
        <taxon>Vertebrata</taxon>
        <taxon>Euteleostomi</taxon>
        <taxon>Archelosauria</taxon>
        <taxon>Testudinata</taxon>
        <taxon>Testudines</taxon>
        <taxon>Cryptodira</taxon>
        <taxon>Durocryptodira</taxon>
        <taxon>Testudinoidea</taxon>
        <taxon>Platysternidae</taxon>
        <taxon>Platysternon</taxon>
    </lineage>
</organism>
<evidence type="ECO:0000256" key="14">
    <source>
        <dbReference type="ARBA" id="ARBA00036052"/>
    </source>
</evidence>
<evidence type="ECO:0000256" key="10">
    <source>
        <dbReference type="ARBA" id="ARBA00023098"/>
    </source>
</evidence>
<proteinExistence type="inferred from homology"/>
<keyword evidence="5 19" id="KW-0808">Transferase</keyword>
<evidence type="ECO:0000256" key="20">
    <source>
        <dbReference type="SAM" id="MobiDB-lite"/>
    </source>
</evidence>
<reference evidence="23 24" key="1">
    <citation type="submission" date="2019-04" db="EMBL/GenBank/DDBJ databases">
        <title>Draft genome of the big-headed turtle Platysternon megacephalum.</title>
        <authorList>
            <person name="Gong S."/>
        </authorList>
    </citation>
    <scope>NUCLEOTIDE SEQUENCE [LARGE SCALE GENOMIC DNA]</scope>
    <source>
        <strain evidence="23">DO16091913</strain>
        <tissue evidence="23">Muscle</tissue>
    </source>
</reference>
<evidence type="ECO:0000256" key="19">
    <source>
        <dbReference type="RuleBase" id="RU003832"/>
    </source>
</evidence>
<dbReference type="EMBL" id="QXTE01000254">
    <property type="protein sequence ID" value="TFK00807.1"/>
    <property type="molecule type" value="Genomic_DNA"/>
</dbReference>
<feature type="region of interest" description="Disordered" evidence="20">
    <location>
        <begin position="66"/>
        <end position="85"/>
    </location>
</feature>
<evidence type="ECO:0000256" key="2">
    <source>
        <dbReference type="ARBA" id="ARBA00004922"/>
    </source>
</evidence>
<dbReference type="Gene3D" id="3.40.50.11660">
    <property type="entry name" value="Glycosyl transferase family 10, C-terminal domain"/>
    <property type="match status" value="1"/>
</dbReference>
<gene>
    <name evidence="23" type="ORF">DR999_PMT17009</name>
</gene>
<comment type="subcellular location">
    <subcellularLocation>
        <location evidence="1 19">Golgi apparatus</location>
        <location evidence="1 19">Golgi stack membrane</location>
        <topology evidence="1 19">Single-pass type II membrane protein</topology>
    </subcellularLocation>
</comment>
<dbReference type="GO" id="GO:0017060">
    <property type="term" value="F:3-galactosyl-N-acetylglucosaminide 4-alpha-L-fucosyltransferase activity"/>
    <property type="evidence" value="ECO:0007669"/>
    <property type="project" value="UniProtKB-EC"/>
</dbReference>
<keyword evidence="8" id="KW-1133">Transmembrane helix</keyword>
<evidence type="ECO:0000256" key="11">
    <source>
        <dbReference type="ARBA" id="ARBA00023136"/>
    </source>
</evidence>
<evidence type="ECO:0000256" key="4">
    <source>
        <dbReference type="ARBA" id="ARBA00022676"/>
    </source>
</evidence>
<keyword evidence="11" id="KW-0472">Membrane</keyword>
<feature type="domain" description="Fucosyltransferase C-terminal" evidence="21">
    <location>
        <begin position="214"/>
        <end position="387"/>
    </location>
</feature>
<keyword evidence="9 19" id="KW-0333">Golgi apparatus</keyword>
<dbReference type="OrthoDB" id="427096at2759"/>
<dbReference type="InterPro" id="IPR038577">
    <property type="entry name" value="GT10-like_C_sf"/>
</dbReference>
<comment type="similarity">
    <text evidence="3 19">Belongs to the glycosyltransferase 10 family.</text>
</comment>
<keyword evidence="24" id="KW-1185">Reference proteome</keyword>
<reference evidence="23 24" key="2">
    <citation type="submission" date="2019-04" db="EMBL/GenBank/DDBJ databases">
        <title>The genome sequence of big-headed turtle.</title>
        <authorList>
            <person name="Gong S."/>
        </authorList>
    </citation>
    <scope>NUCLEOTIDE SEQUENCE [LARGE SCALE GENOMIC DNA]</scope>
    <source>
        <strain evidence="23">DO16091913</strain>
        <tissue evidence="23">Muscle</tissue>
    </source>
</reference>
<evidence type="ECO:0000256" key="5">
    <source>
        <dbReference type="ARBA" id="ARBA00022679"/>
    </source>
</evidence>
<comment type="catalytic activity">
    <reaction evidence="15">
        <text>a beta-D-galactosyl-(1-&gt;3)-N-acetyl-beta-D-glucosaminyl derivative + GDP-beta-L-fucose = a beta-D-galactosyl-(1-&gt;3)-[alpha-L-fucosyl-(1-&gt;4)]-N-acetyl-beta-D-glucosaminyl derivative + GDP + H(+)</text>
        <dbReference type="Rhea" id="RHEA:23628"/>
        <dbReference type="ChEBI" id="CHEBI:15378"/>
        <dbReference type="ChEBI" id="CHEBI:57273"/>
        <dbReference type="ChEBI" id="CHEBI:58189"/>
        <dbReference type="ChEBI" id="CHEBI:133506"/>
        <dbReference type="ChEBI" id="CHEBI:140304"/>
        <dbReference type="EC" id="2.4.1.65"/>
    </reaction>
    <physiologicalReaction direction="left-to-right" evidence="15">
        <dbReference type="Rhea" id="RHEA:23629"/>
    </physiologicalReaction>
</comment>
<comment type="catalytic activity">
    <reaction evidence="14">
        <text>an alpha-Neu5Ac-(2-&gt;3)-beta-D-Gal-(1-&gt;4)-beta-D-GlcNAc-(1-&gt;3)-beta-D-Gal-(1-&gt;4)-[alpha-L-Fuc-(1-&gt;3)]-beta-D-GlcNAc derivative + GDP-beta-L-fucose = an alpha-Neu5Ac-(2-&gt;3)-beta-D-Gal-(1-&gt;4)-[alpha-L-Fuc-(1-&gt;3)]-beta-D-GlcNAc-(1-&gt;3)-beta-D-Gal-(1-&gt;4)-[alpha-L-Fuc-(1-&gt;3)]-beta-D-GlcNAc derivative + GDP + H(+)</text>
        <dbReference type="Rhea" id="RHEA:52864"/>
        <dbReference type="ChEBI" id="CHEBI:15378"/>
        <dbReference type="ChEBI" id="CHEBI:57273"/>
        <dbReference type="ChEBI" id="CHEBI:58189"/>
        <dbReference type="ChEBI" id="CHEBI:145342"/>
        <dbReference type="ChEBI" id="CHEBI:145343"/>
    </reaction>
    <physiologicalReaction direction="left-to-right" evidence="14">
        <dbReference type="Rhea" id="RHEA:52865"/>
    </physiologicalReaction>
</comment>
<feature type="domain" description="Fucosyltransferase N-terminal" evidence="22">
    <location>
        <begin position="94"/>
        <end position="200"/>
    </location>
</feature>
<dbReference type="SUPFAM" id="SSF53756">
    <property type="entry name" value="UDP-Glycosyltransferase/glycogen phosphorylase"/>
    <property type="match status" value="1"/>
</dbReference>
<evidence type="ECO:0000256" key="1">
    <source>
        <dbReference type="ARBA" id="ARBA00004447"/>
    </source>
</evidence>
<dbReference type="STRING" id="55544.A0A4D9DU52"/>
<dbReference type="PANTHER" id="PTHR11929:SF11">
    <property type="entry name" value="4-GALACTOSYL-N-ACETYLGLUCOSAMINIDE 3-ALPHA-L-FUCOSYLTRANSFERASE FUT5"/>
    <property type="match status" value="1"/>
</dbReference>
<keyword evidence="4 19" id="KW-0328">Glycosyltransferase</keyword>
<dbReference type="AlphaFoldDB" id="A0A4D9DU52"/>
<evidence type="ECO:0000256" key="9">
    <source>
        <dbReference type="ARBA" id="ARBA00023034"/>
    </source>
</evidence>
<evidence type="ECO:0000256" key="12">
    <source>
        <dbReference type="ARBA" id="ARBA00023180"/>
    </source>
</evidence>
<keyword evidence="10" id="KW-0443">Lipid metabolism</keyword>
<comment type="catalytic activity">
    <reaction evidence="13">
        <text>a beta-D-galactosyl-(1-&gt;4)-N-acetyl-beta-D-glucosaminyl derivative + GDP-beta-L-fucose = a beta-D-galactosyl-(1-&gt;4)-[alpha-L-fucosyl-(1-&gt;3)]-N-acetyl-beta-D-glucosaminyl derivative + GDP + H(+)</text>
        <dbReference type="Rhea" id="RHEA:14257"/>
        <dbReference type="ChEBI" id="CHEBI:15378"/>
        <dbReference type="ChEBI" id="CHEBI:57273"/>
        <dbReference type="ChEBI" id="CHEBI:58189"/>
        <dbReference type="ChEBI" id="CHEBI:133507"/>
        <dbReference type="ChEBI" id="CHEBI:137941"/>
        <dbReference type="EC" id="2.4.1.152"/>
    </reaction>
    <physiologicalReaction direction="left-to-right" evidence="13">
        <dbReference type="Rhea" id="RHEA:14258"/>
    </physiologicalReaction>
</comment>
<evidence type="ECO:0000259" key="21">
    <source>
        <dbReference type="Pfam" id="PF00852"/>
    </source>
</evidence>
<dbReference type="Pfam" id="PF00852">
    <property type="entry name" value="Glyco_transf_10"/>
    <property type="match status" value="1"/>
</dbReference>
<evidence type="ECO:0000256" key="13">
    <source>
        <dbReference type="ARBA" id="ARBA00029329"/>
    </source>
</evidence>
<dbReference type="Proteomes" id="UP000297703">
    <property type="component" value="Unassembled WGS sequence"/>
</dbReference>
<evidence type="ECO:0000256" key="3">
    <source>
        <dbReference type="ARBA" id="ARBA00008919"/>
    </source>
</evidence>
<comment type="caution">
    <text evidence="23">The sequence shown here is derived from an EMBL/GenBank/DDBJ whole genome shotgun (WGS) entry which is preliminary data.</text>
</comment>
<dbReference type="EC" id="2.4.1.-" evidence="19"/>
<comment type="catalytic activity">
    <reaction evidence="17">
        <text>an N-acetyl-alpha-neuraminyl-(2-&gt;3)-beta-D-galactosyl-(1-&gt;4)-N-acetyl-beta-D-glucosaminyl derivative + GDP-beta-L-fucose = an alpha-Neu5Ac-(2-&gt;3)-beta-D-Gal-(1-&gt;4)-[alpha-L-Fuc-(1-&gt;3)]-beta-D-GlcNAc derivative + GDP + H(+)</text>
        <dbReference type="Rhea" id="RHEA:56076"/>
        <dbReference type="ChEBI" id="CHEBI:15378"/>
        <dbReference type="ChEBI" id="CHEBI:57273"/>
        <dbReference type="ChEBI" id="CHEBI:58189"/>
        <dbReference type="ChEBI" id="CHEBI:136545"/>
        <dbReference type="ChEBI" id="CHEBI:139509"/>
    </reaction>
    <physiologicalReaction direction="left-to-right" evidence="17">
        <dbReference type="Rhea" id="RHEA:56077"/>
    </physiologicalReaction>
</comment>
<dbReference type="GO" id="GO:0032580">
    <property type="term" value="C:Golgi cisterna membrane"/>
    <property type="evidence" value="ECO:0007669"/>
    <property type="project" value="UniProtKB-SubCell"/>
</dbReference>
<name>A0A4D9DU52_9SAUR</name>
<dbReference type="PANTHER" id="PTHR11929">
    <property type="entry name" value="ALPHA- 1,3 -FUCOSYLTRANSFERASE"/>
    <property type="match status" value="1"/>
</dbReference>
<dbReference type="InterPro" id="IPR055270">
    <property type="entry name" value="Glyco_tran_10_C"/>
</dbReference>
<evidence type="ECO:0000256" key="8">
    <source>
        <dbReference type="ARBA" id="ARBA00022989"/>
    </source>
</evidence>
<dbReference type="InterPro" id="IPR001503">
    <property type="entry name" value="Glyco_trans_10"/>
</dbReference>
<dbReference type="GO" id="GO:0006629">
    <property type="term" value="P:lipid metabolic process"/>
    <property type="evidence" value="ECO:0007669"/>
    <property type="project" value="UniProtKB-KW"/>
</dbReference>
<sequence>MTLDKLFPLPRCVCLGVSSSGTLPRPEMPLSEQMKSPTCRHLLVFILSQFILALCLFAYLRPSRDPGPEPRAGNPSALTAQPGNNLTAPQAGSELTILLWTWPFGHPAALQKCSELFGIRDCHITANRSWYHKANAVIVHHRDVCSSPKKLPQGPRPPSQHWIWFNLESPSHSPNLGFMDNLFNLTMSYRRDSDIFTPYGWLEVFSQPQNFSIPAKSKLVAWAVSNWNPASRRVQYYEELKKYLHVDIYGSHHMPLPRDKHFSTLSQYKFYLAFENSLHEDYITEKLWNNALGSGAVPVVCGPSRENYERFLPPDAFIHIDDFPNAQELAQYLQELDKDPARYQRYFQWRTWLKPSERSSWAIHFCKACRALQMTETYQTRTGLAKWFR</sequence>
<dbReference type="InterPro" id="IPR031481">
    <property type="entry name" value="Glyco_tran_10_N"/>
</dbReference>
<comment type="pathway">
    <text evidence="2">Protein modification; protein glycosylation.</text>
</comment>
<evidence type="ECO:0000256" key="6">
    <source>
        <dbReference type="ARBA" id="ARBA00022692"/>
    </source>
</evidence>
<evidence type="ECO:0000256" key="7">
    <source>
        <dbReference type="ARBA" id="ARBA00022968"/>
    </source>
</evidence>
<evidence type="ECO:0000256" key="18">
    <source>
        <dbReference type="ARBA" id="ARBA00036928"/>
    </source>
</evidence>
<comment type="catalytic activity">
    <reaction evidence="16">
        <text>an alpha-Neu5Ac-(2-&gt;3)-beta-D-Gal-(1-&gt;3)-D-GlcNAc derivative + GDP-beta-L-fucose = an alpha-Neu5Ac-(2-&gt;3)-beta-D-Gal-(1-&gt;3)-[alpha-L-Fuc-(1-&gt;4)]-beta-D-GlcNAc derivative + GDP + H(+)</text>
        <dbReference type="Rhea" id="RHEA:62904"/>
        <dbReference type="ChEBI" id="CHEBI:15378"/>
        <dbReference type="ChEBI" id="CHEBI:57273"/>
        <dbReference type="ChEBI" id="CHEBI:58189"/>
        <dbReference type="ChEBI" id="CHEBI:146021"/>
        <dbReference type="ChEBI" id="CHEBI:146022"/>
    </reaction>
    <physiologicalReaction direction="left-to-right" evidence="16">
        <dbReference type="Rhea" id="RHEA:62905"/>
    </physiologicalReaction>
</comment>
<dbReference type="Pfam" id="PF17039">
    <property type="entry name" value="Glyco_tran_10_N"/>
    <property type="match status" value="1"/>
</dbReference>
<protein>
    <recommendedName>
        <fullName evidence="19">Fucosyltransferase</fullName>
        <ecNumber evidence="19">2.4.1.-</ecNumber>
    </recommendedName>
</protein>
<evidence type="ECO:0000256" key="16">
    <source>
        <dbReference type="ARBA" id="ARBA00036468"/>
    </source>
</evidence>
<feature type="compositionally biased region" description="Polar residues" evidence="20">
    <location>
        <begin position="76"/>
        <end position="85"/>
    </location>
</feature>